<dbReference type="PANTHER" id="PTHR24068">
    <property type="entry name" value="UBIQUITIN-CONJUGATING ENZYME E2"/>
    <property type="match status" value="1"/>
</dbReference>
<evidence type="ECO:0000313" key="3">
    <source>
        <dbReference type="Proteomes" id="UP000694845"/>
    </source>
</evidence>
<evidence type="ECO:0000313" key="4">
    <source>
        <dbReference type="RefSeq" id="XP_022082942.1"/>
    </source>
</evidence>
<dbReference type="Gene3D" id="3.10.110.10">
    <property type="entry name" value="Ubiquitin Conjugating Enzyme"/>
    <property type="match status" value="1"/>
</dbReference>
<dbReference type="KEGG" id="aplc:110975102"/>
<dbReference type="InterPro" id="IPR000608">
    <property type="entry name" value="UBC"/>
</dbReference>
<dbReference type="SUPFAM" id="SSF54495">
    <property type="entry name" value="UBC-like"/>
    <property type="match status" value="1"/>
</dbReference>
<organism evidence="3 4">
    <name type="scientific">Acanthaster planci</name>
    <name type="common">Crown-of-thorns starfish</name>
    <dbReference type="NCBI Taxonomy" id="133434"/>
    <lineage>
        <taxon>Eukaryota</taxon>
        <taxon>Metazoa</taxon>
        <taxon>Echinodermata</taxon>
        <taxon>Eleutherozoa</taxon>
        <taxon>Asterozoa</taxon>
        <taxon>Asteroidea</taxon>
        <taxon>Valvatacea</taxon>
        <taxon>Valvatida</taxon>
        <taxon>Acanthasteridae</taxon>
        <taxon>Acanthaster</taxon>
    </lineage>
</organism>
<accession>A0A8B7XRX3</accession>
<dbReference type="Pfam" id="PF00179">
    <property type="entry name" value="UQ_con"/>
    <property type="match status" value="1"/>
</dbReference>
<evidence type="ECO:0000256" key="1">
    <source>
        <dbReference type="SAM" id="MobiDB-lite"/>
    </source>
</evidence>
<reference evidence="4" key="1">
    <citation type="submission" date="2025-08" db="UniProtKB">
        <authorList>
            <consortium name="RefSeq"/>
        </authorList>
    </citation>
    <scope>IDENTIFICATION</scope>
</reference>
<dbReference type="AlphaFoldDB" id="A0A8B7XRX3"/>
<gene>
    <name evidence="4" type="primary">LOC110975102</name>
</gene>
<name>A0A8B7XRX3_ACAPL</name>
<proteinExistence type="predicted"/>
<feature type="domain" description="UBC core" evidence="2">
    <location>
        <begin position="10"/>
        <end position="163"/>
    </location>
</feature>
<dbReference type="OrthoDB" id="9978460at2759"/>
<sequence length="376" mass="40326">MAIEGNGKCQAGRSLAKDFHRLMRNIASMSGGQARLVSWDETDLKKGITVSIIPDSGLYQDGEFMFSIVCGNKYPAQSPSVSCKTMIYHPNIDTIEGDGEICLNLLDDDNWSASMTLEDVVQGILFLLYNPNLEDPLNVLIGPGMDEEEFADNVRQSLDGGDVEGYYFERNQVVRGEGGALSSDRGGAVEGEAILTDVGRAEEGEVVITDTCGTKESKDRETVGTAEGGTGEGEGVVAHEEGAKEGGVVITDIGGTKEGKDREALVVTAEGERGEGEASVANVGGAKEGEVTVADEVERDGAGNLGIVIRDEGADKGQGIVFRCQTENQLLPEGDSNSKVTPPTEGRRGIWRRAWLRWRVQSKILVAFEDIYDLEV</sequence>
<dbReference type="OMA" id="DEQGSIC"/>
<protein>
    <submittedName>
        <fullName evidence="4">Spore wall protein 2-like</fullName>
    </submittedName>
</protein>
<keyword evidence="3" id="KW-1185">Reference proteome</keyword>
<dbReference type="CDD" id="cd23794">
    <property type="entry name" value="UBCc_UBE2F_UBE2M"/>
    <property type="match status" value="1"/>
</dbReference>
<dbReference type="SMART" id="SM00212">
    <property type="entry name" value="UBCc"/>
    <property type="match status" value="1"/>
</dbReference>
<dbReference type="InterPro" id="IPR016135">
    <property type="entry name" value="UBQ-conjugating_enzyme/RWD"/>
</dbReference>
<feature type="region of interest" description="Disordered" evidence="1">
    <location>
        <begin position="215"/>
        <end position="234"/>
    </location>
</feature>
<dbReference type="GeneID" id="110975102"/>
<dbReference type="RefSeq" id="XP_022082942.1">
    <property type="nucleotide sequence ID" value="XM_022227250.1"/>
</dbReference>
<dbReference type="PROSITE" id="PS50127">
    <property type="entry name" value="UBC_2"/>
    <property type="match status" value="1"/>
</dbReference>
<dbReference type="Proteomes" id="UP000694845">
    <property type="component" value="Unplaced"/>
</dbReference>
<evidence type="ECO:0000259" key="2">
    <source>
        <dbReference type="PROSITE" id="PS50127"/>
    </source>
</evidence>